<gene>
    <name evidence="4" type="primary">malK_3</name>
    <name evidence="4" type="ORF">NCTC12971_05335</name>
</gene>
<keyword evidence="4" id="KW-0067">ATP-binding</keyword>
<dbReference type="Pfam" id="PF00005">
    <property type="entry name" value="ABC_tran"/>
    <property type="match status" value="1"/>
</dbReference>
<keyword evidence="1" id="KW-0762">Sugar transport</keyword>
<evidence type="ECO:0000259" key="3">
    <source>
        <dbReference type="Pfam" id="PF00005"/>
    </source>
</evidence>
<keyword evidence="4" id="KW-0378">Hydrolase</keyword>
<dbReference type="EMBL" id="LR590463">
    <property type="protein sequence ID" value="VTP67886.1"/>
    <property type="molecule type" value="Genomic_DNA"/>
</dbReference>
<evidence type="ECO:0000256" key="2">
    <source>
        <dbReference type="SAM" id="MobiDB-lite"/>
    </source>
</evidence>
<keyword evidence="4" id="KW-0547">Nucleotide-binding</keyword>
<reference evidence="4 5" key="1">
    <citation type="submission" date="2019-05" db="EMBL/GenBank/DDBJ databases">
        <authorList>
            <consortium name="Pathogen Informatics"/>
        </authorList>
    </citation>
    <scope>NUCLEOTIDE SEQUENCE [LARGE SCALE GENOMIC DNA]</scope>
    <source>
        <strain evidence="4 5">NCTC12971</strain>
    </source>
</reference>
<protein>
    <submittedName>
        <fullName evidence="4">Maltose/maltodextrin import ATP-binding protein MalK</fullName>
        <ecNumber evidence="4">3.6.3.19</ecNumber>
    </submittedName>
</protein>
<dbReference type="SUPFAM" id="SSF52540">
    <property type="entry name" value="P-loop containing nucleoside triphosphate hydrolases"/>
    <property type="match status" value="1"/>
</dbReference>
<dbReference type="GO" id="GO:0005524">
    <property type="term" value="F:ATP binding"/>
    <property type="evidence" value="ECO:0007669"/>
    <property type="project" value="UniProtKB-KW"/>
</dbReference>
<dbReference type="PANTHER" id="PTHR43875:SF3">
    <property type="entry name" value="MALTOSE_MALTODEXTRIN IMPORT ATP-BINDING PROTEIN MALK"/>
    <property type="match status" value="1"/>
</dbReference>
<dbReference type="InterPro" id="IPR027417">
    <property type="entry name" value="P-loop_NTPase"/>
</dbReference>
<feature type="domain" description="ABC transporter" evidence="3">
    <location>
        <begin position="20"/>
        <end position="106"/>
    </location>
</feature>
<evidence type="ECO:0000313" key="4">
    <source>
        <dbReference type="EMBL" id="VTP67886.1"/>
    </source>
</evidence>
<dbReference type="Proteomes" id="UP000307968">
    <property type="component" value="Chromosome"/>
</dbReference>
<proteinExistence type="predicted"/>
<dbReference type="GO" id="GO:0015423">
    <property type="term" value="F:ABC-type maltose transporter activity"/>
    <property type="evidence" value="ECO:0007669"/>
    <property type="project" value="TreeGrafter"/>
</dbReference>
<feature type="compositionally biased region" description="Gly residues" evidence="2">
    <location>
        <begin position="148"/>
        <end position="158"/>
    </location>
</feature>
<name>A0A4U9HVQ2_SERRU</name>
<dbReference type="InterPro" id="IPR047641">
    <property type="entry name" value="ABC_transpr_MalK/UgpC-like"/>
</dbReference>
<accession>A0A4U9HVQ2</accession>
<evidence type="ECO:0000256" key="1">
    <source>
        <dbReference type="ARBA" id="ARBA00022597"/>
    </source>
</evidence>
<sequence length="158" mass="16112">MASVTLRSVYKAFGEAVISRDVNLTIDDGEFVVFVGPSGCGKSTLLRMIAGLEDITSGDLLIGERRMNEVPPSERGIGMVFQSYALYPHLSVADNMSFGLKAGRREQGADRPAGQPGCGSAAAGAFAGSAAEGAVRRPAAAGGDRPHAGGGAGGFPAR</sequence>
<dbReference type="EC" id="3.6.3.19" evidence="4"/>
<dbReference type="AlphaFoldDB" id="A0A4U9HVQ2"/>
<feature type="region of interest" description="Disordered" evidence="2">
    <location>
        <begin position="134"/>
        <end position="158"/>
    </location>
</feature>
<feature type="compositionally biased region" description="Low complexity" evidence="2">
    <location>
        <begin position="134"/>
        <end position="143"/>
    </location>
</feature>
<organism evidence="4 5">
    <name type="scientific">Serratia rubidaea</name>
    <name type="common">Serratia marinorubra</name>
    <dbReference type="NCBI Taxonomy" id="61652"/>
    <lineage>
        <taxon>Bacteria</taxon>
        <taxon>Pseudomonadati</taxon>
        <taxon>Pseudomonadota</taxon>
        <taxon>Gammaproteobacteria</taxon>
        <taxon>Enterobacterales</taxon>
        <taxon>Yersiniaceae</taxon>
        <taxon>Serratia</taxon>
    </lineage>
</organism>
<dbReference type="GO" id="GO:0055052">
    <property type="term" value="C:ATP-binding cassette (ABC) transporter complex, substrate-binding subunit-containing"/>
    <property type="evidence" value="ECO:0007669"/>
    <property type="project" value="TreeGrafter"/>
</dbReference>
<dbReference type="InterPro" id="IPR003439">
    <property type="entry name" value="ABC_transporter-like_ATP-bd"/>
</dbReference>
<dbReference type="GO" id="GO:1990060">
    <property type="term" value="C:maltose transport complex"/>
    <property type="evidence" value="ECO:0007669"/>
    <property type="project" value="TreeGrafter"/>
</dbReference>
<dbReference type="Gene3D" id="3.40.50.300">
    <property type="entry name" value="P-loop containing nucleotide triphosphate hydrolases"/>
    <property type="match status" value="1"/>
</dbReference>
<dbReference type="PANTHER" id="PTHR43875">
    <property type="entry name" value="MALTODEXTRIN IMPORT ATP-BINDING PROTEIN MSMX"/>
    <property type="match status" value="1"/>
</dbReference>
<dbReference type="GO" id="GO:0016887">
    <property type="term" value="F:ATP hydrolysis activity"/>
    <property type="evidence" value="ECO:0007669"/>
    <property type="project" value="InterPro"/>
</dbReference>
<keyword evidence="1" id="KW-0813">Transport</keyword>
<evidence type="ECO:0000313" key="5">
    <source>
        <dbReference type="Proteomes" id="UP000307968"/>
    </source>
</evidence>